<dbReference type="AlphaFoldDB" id="A0A2C5YJ46"/>
<dbReference type="EMBL" id="NJES01001266">
    <property type="protein sequence ID" value="PHH67520.1"/>
    <property type="molecule type" value="Genomic_DNA"/>
</dbReference>
<name>A0A2C5YJ46_9HYPO</name>
<protein>
    <submittedName>
        <fullName evidence="1">Uncharacterized protein</fullName>
    </submittedName>
</protein>
<keyword evidence="2" id="KW-1185">Reference proteome</keyword>
<gene>
    <name evidence="1" type="ORF">CDD80_771</name>
</gene>
<accession>A0A2C5YJ46</accession>
<evidence type="ECO:0000313" key="2">
    <source>
        <dbReference type="Proteomes" id="UP000226431"/>
    </source>
</evidence>
<dbReference type="Proteomes" id="UP000226431">
    <property type="component" value="Unassembled WGS sequence"/>
</dbReference>
<reference evidence="1 2" key="1">
    <citation type="submission" date="2017-06" db="EMBL/GenBank/DDBJ databases">
        <title>Ant-infecting Ophiocordyceps genomes reveal a high diversity of potential behavioral manipulation genes and a possible major role for enterotoxins.</title>
        <authorList>
            <person name="De Bekker C."/>
            <person name="Evans H.C."/>
            <person name="Brachmann A."/>
            <person name="Hughes D.P."/>
        </authorList>
    </citation>
    <scope>NUCLEOTIDE SEQUENCE [LARGE SCALE GENOMIC DNA]</scope>
    <source>
        <strain evidence="1 2">Map16</strain>
    </source>
</reference>
<organism evidence="1 2">
    <name type="scientific">Ophiocordyceps camponoti-rufipedis</name>
    <dbReference type="NCBI Taxonomy" id="2004952"/>
    <lineage>
        <taxon>Eukaryota</taxon>
        <taxon>Fungi</taxon>
        <taxon>Dikarya</taxon>
        <taxon>Ascomycota</taxon>
        <taxon>Pezizomycotina</taxon>
        <taxon>Sordariomycetes</taxon>
        <taxon>Hypocreomycetidae</taxon>
        <taxon>Hypocreales</taxon>
        <taxon>Ophiocordycipitaceae</taxon>
        <taxon>Ophiocordyceps</taxon>
    </lineage>
</organism>
<proteinExistence type="predicted"/>
<sequence>MALAYLVEGSGCGKYAPSLSTPSSVAWRPAYMYYLTWPVTHRSLLDCAATCQNGVMLDPRNEAMRSDPLKIPSGSPILVAGAISLVPRSTYEPDSS</sequence>
<comment type="caution">
    <text evidence="1">The sequence shown here is derived from an EMBL/GenBank/DDBJ whole genome shotgun (WGS) entry which is preliminary data.</text>
</comment>
<evidence type="ECO:0000313" key="1">
    <source>
        <dbReference type="EMBL" id="PHH67520.1"/>
    </source>
</evidence>